<evidence type="ECO:0000256" key="2">
    <source>
        <dbReference type="ARBA" id="ARBA00022448"/>
    </source>
</evidence>
<evidence type="ECO:0000256" key="5">
    <source>
        <dbReference type="ARBA" id="ARBA00023004"/>
    </source>
</evidence>
<dbReference type="GO" id="GO:0046872">
    <property type="term" value="F:metal ion binding"/>
    <property type="evidence" value="ECO:0007669"/>
    <property type="project" value="UniProtKB-KW"/>
</dbReference>
<dbReference type="Gene3D" id="3.30.70.20">
    <property type="match status" value="1"/>
</dbReference>
<keyword evidence="9" id="KW-1185">Reference proteome</keyword>
<dbReference type="OrthoDB" id="9803319at2"/>
<evidence type="ECO:0000256" key="7">
    <source>
        <dbReference type="ARBA" id="ARBA00023291"/>
    </source>
</evidence>
<dbReference type="Proteomes" id="UP000184440">
    <property type="component" value="Unassembled WGS sequence"/>
</dbReference>
<comment type="cofactor">
    <cofactor evidence="1">
        <name>[3Fe-4S] cluster</name>
        <dbReference type="ChEBI" id="CHEBI:21137"/>
    </cofactor>
</comment>
<sequence length="62" mass="6614">MKVSIDTAKCAGHARCNALAPEVYDLDDDGYALPLDGEIPPELEEKARDGAESCPERAIVLA</sequence>
<keyword evidence="4" id="KW-0249">Electron transport</keyword>
<evidence type="ECO:0000313" key="9">
    <source>
        <dbReference type="Proteomes" id="UP000184440"/>
    </source>
</evidence>
<dbReference type="AlphaFoldDB" id="A0A1M7R457"/>
<accession>A0A1M7R457</accession>
<dbReference type="InterPro" id="IPR051269">
    <property type="entry name" value="Fe-S_cluster_ET"/>
</dbReference>
<dbReference type="EMBL" id="FRCS01000006">
    <property type="protein sequence ID" value="SHN39952.1"/>
    <property type="molecule type" value="Genomic_DNA"/>
</dbReference>
<protein>
    <submittedName>
        <fullName evidence="8">Ferredoxin</fullName>
    </submittedName>
</protein>
<gene>
    <name evidence="8" type="ORF">SAMN05443668_106394</name>
</gene>
<keyword evidence="3" id="KW-0479">Metal-binding</keyword>
<proteinExistence type="predicted"/>
<dbReference type="PANTHER" id="PTHR36923:SF3">
    <property type="entry name" value="FERREDOXIN"/>
    <property type="match status" value="1"/>
</dbReference>
<evidence type="ECO:0000256" key="1">
    <source>
        <dbReference type="ARBA" id="ARBA00001927"/>
    </source>
</evidence>
<reference evidence="8 9" key="1">
    <citation type="submission" date="2016-11" db="EMBL/GenBank/DDBJ databases">
        <authorList>
            <person name="Jaros S."/>
            <person name="Januszkiewicz K."/>
            <person name="Wedrychowicz H."/>
        </authorList>
    </citation>
    <scope>NUCLEOTIDE SEQUENCE [LARGE SCALE GENOMIC DNA]</scope>
    <source>
        <strain evidence="8 9">DSM 46144</strain>
    </source>
</reference>
<evidence type="ECO:0000256" key="6">
    <source>
        <dbReference type="ARBA" id="ARBA00023014"/>
    </source>
</evidence>
<dbReference type="PANTHER" id="PTHR36923">
    <property type="entry name" value="FERREDOXIN"/>
    <property type="match status" value="1"/>
</dbReference>
<dbReference type="Pfam" id="PF13459">
    <property type="entry name" value="Fer4_15"/>
    <property type="match status" value="1"/>
</dbReference>
<dbReference type="RefSeq" id="WP_073259733.1">
    <property type="nucleotide sequence ID" value="NZ_FRCS01000006.1"/>
</dbReference>
<evidence type="ECO:0000313" key="8">
    <source>
        <dbReference type="EMBL" id="SHN39952.1"/>
    </source>
</evidence>
<keyword evidence="7" id="KW-0003">3Fe-4S</keyword>
<organism evidence="8 9">
    <name type="scientific">Cryptosporangium aurantiacum</name>
    <dbReference type="NCBI Taxonomy" id="134849"/>
    <lineage>
        <taxon>Bacteria</taxon>
        <taxon>Bacillati</taxon>
        <taxon>Actinomycetota</taxon>
        <taxon>Actinomycetes</taxon>
        <taxon>Cryptosporangiales</taxon>
        <taxon>Cryptosporangiaceae</taxon>
        <taxon>Cryptosporangium</taxon>
    </lineage>
</organism>
<dbReference type="SUPFAM" id="SSF54862">
    <property type="entry name" value="4Fe-4S ferredoxins"/>
    <property type="match status" value="1"/>
</dbReference>
<keyword evidence="6" id="KW-0411">Iron-sulfur</keyword>
<evidence type="ECO:0000256" key="3">
    <source>
        <dbReference type="ARBA" id="ARBA00022723"/>
    </source>
</evidence>
<evidence type="ECO:0000256" key="4">
    <source>
        <dbReference type="ARBA" id="ARBA00022982"/>
    </source>
</evidence>
<dbReference type="GO" id="GO:0051538">
    <property type="term" value="F:3 iron, 4 sulfur cluster binding"/>
    <property type="evidence" value="ECO:0007669"/>
    <property type="project" value="UniProtKB-KW"/>
</dbReference>
<keyword evidence="2" id="KW-0813">Transport</keyword>
<dbReference type="STRING" id="134849.SAMN05443668_106394"/>
<keyword evidence="5" id="KW-0408">Iron</keyword>
<name>A0A1M7R457_9ACTN</name>